<name>A0A1X1WPE8_MYCGO</name>
<keyword evidence="3" id="KW-1185">Reference proteome</keyword>
<evidence type="ECO:0000256" key="1">
    <source>
        <dbReference type="SAM" id="Phobius"/>
    </source>
</evidence>
<accession>A0A1X1WPE8</accession>
<protein>
    <submittedName>
        <fullName evidence="2">Uncharacterized protein</fullName>
    </submittedName>
</protein>
<dbReference type="EMBL" id="LQOY01000071">
    <property type="protein sequence ID" value="ORV88505.1"/>
    <property type="molecule type" value="Genomic_DNA"/>
</dbReference>
<comment type="caution">
    <text evidence="2">The sequence shown here is derived from an EMBL/GenBank/DDBJ whole genome shotgun (WGS) entry which is preliminary data.</text>
</comment>
<keyword evidence="1" id="KW-0472">Membrane</keyword>
<feature type="transmembrane region" description="Helical" evidence="1">
    <location>
        <begin position="37"/>
        <end position="53"/>
    </location>
</feature>
<organism evidence="2 3">
    <name type="scientific">Mycobacterium gordonae</name>
    <dbReference type="NCBI Taxonomy" id="1778"/>
    <lineage>
        <taxon>Bacteria</taxon>
        <taxon>Bacillati</taxon>
        <taxon>Actinomycetota</taxon>
        <taxon>Actinomycetes</taxon>
        <taxon>Mycobacteriales</taxon>
        <taxon>Mycobacteriaceae</taxon>
        <taxon>Mycobacterium</taxon>
    </lineage>
</organism>
<gene>
    <name evidence="2" type="ORF">AWC08_22205</name>
</gene>
<dbReference type="AlphaFoldDB" id="A0A1X1WPE8"/>
<evidence type="ECO:0000313" key="2">
    <source>
        <dbReference type="EMBL" id="ORV88505.1"/>
    </source>
</evidence>
<proteinExistence type="predicted"/>
<keyword evidence="1" id="KW-1133">Transmembrane helix</keyword>
<reference evidence="2 3" key="1">
    <citation type="submission" date="2016-01" db="EMBL/GenBank/DDBJ databases">
        <title>The new phylogeny of the genus Mycobacterium.</title>
        <authorList>
            <person name="Tarcisio F."/>
            <person name="Conor M."/>
            <person name="Antonella G."/>
            <person name="Elisabetta G."/>
            <person name="Giulia F.S."/>
            <person name="Sara T."/>
            <person name="Anna F."/>
            <person name="Clotilde B."/>
            <person name="Roberto B."/>
            <person name="Veronica D.S."/>
            <person name="Fabio R."/>
            <person name="Monica P."/>
            <person name="Olivier J."/>
            <person name="Enrico T."/>
            <person name="Nicola S."/>
        </authorList>
    </citation>
    <scope>NUCLEOTIDE SEQUENCE [LARGE SCALE GENOMIC DNA]</scope>
    <source>
        <strain evidence="2 3">DSM 44160</strain>
    </source>
</reference>
<dbReference type="Proteomes" id="UP000193928">
    <property type="component" value="Unassembled WGS sequence"/>
</dbReference>
<evidence type="ECO:0000313" key="3">
    <source>
        <dbReference type="Proteomes" id="UP000193928"/>
    </source>
</evidence>
<sequence length="79" mass="8678">MVLEMVSLLRVVLLLTAGLASMNAVICGFANMGGDCQVYSIVAVCALGGFFLIDHVEQESRKRLAAHRDEVWRRREAGL</sequence>
<keyword evidence="1" id="KW-0812">Transmembrane</keyword>